<protein>
    <submittedName>
        <fullName evidence="10">Similar to S.cerevisiae protein GAP1 (General amino acid permease)</fullName>
    </submittedName>
</protein>
<feature type="transmembrane region" description="Helical" evidence="8">
    <location>
        <begin position="370"/>
        <end position="395"/>
    </location>
</feature>
<keyword evidence="11" id="KW-1185">Reference proteome</keyword>
<evidence type="ECO:0000256" key="1">
    <source>
        <dbReference type="ARBA" id="ARBA00004141"/>
    </source>
</evidence>
<feature type="transmembrane region" description="Helical" evidence="8">
    <location>
        <begin position="416"/>
        <end position="435"/>
    </location>
</feature>
<dbReference type="OrthoDB" id="3900342at2759"/>
<dbReference type="PANTHER" id="PTHR43341">
    <property type="entry name" value="AMINO ACID PERMEASE"/>
    <property type="match status" value="1"/>
</dbReference>
<reference evidence="11" key="1">
    <citation type="journal article" date="2017" name="Nucleic Acids Res.">
        <title>Proteogenomics produces comprehensive and highly accurate protein-coding gene annotation in a complete genome assembly of Malassezia sympodialis.</title>
        <authorList>
            <person name="Zhu Y."/>
            <person name="Engstroem P.G."/>
            <person name="Tellgren-Roth C."/>
            <person name="Baudo C.D."/>
            <person name="Kennell J.C."/>
            <person name="Sun S."/>
            <person name="Billmyre R.B."/>
            <person name="Schroeder M.S."/>
            <person name="Andersson A."/>
            <person name="Holm T."/>
            <person name="Sigurgeirsson B."/>
            <person name="Wu G."/>
            <person name="Sankaranarayanan S.R."/>
            <person name="Siddharthan R."/>
            <person name="Sanyal K."/>
            <person name="Lundeberg J."/>
            <person name="Nystedt B."/>
            <person name="Boekhout T."/>
            <person name="Dawson T.L. Jr."/>
            <person name="Heitman J."/>
            <person name="Scheynius A."/>
            <person name="Lehtioe J."/>
        </authorList>
    </citation>
    <scope>NUCLEOTIDE SEQUENCE [LARGE SCALE GENOMIC DNA]</scope>
    <source>
        <strain evidence="11">ATCC 42132</strain>
    </source>
</reference>
<keyword evidence="5 8" id="KW-1133">Transmembrane helix</keyword>
<sequence length="595" mass="64983">MDCETVYLSIPSYYCASMGALQNWLNSFKRAETGVGKEPAFGGEPSDTGSEKKQPLGKDEFANTTVAVKTEDGGIIAVPEETSLKRTLKSRHIQFIALGGSIGTGLFVGSGSNLSTGGPGSIIVAYLIVAVMIIPVIFAMGELSAVLPVTGAFSTYATRFIDPSWGFAMGWNYFLQWLVAFPLEATAATILISFWDTEEKVPRGVWIAIFWLIIAFINLFGVRGYGEFEFVATTIKVLGIIGFIICAIVIDCGGSPSGTYLGARGWHTTDAFLYGFKGFCSVFITAAFAFSGTELVGLAAAETSNPRRAIPKASKQVLLRVLLFYILSLFMITLIVPADDPRLQGSSNDARASPFVIAIELGQIHALPQIFNAVILLSALSVGNASVYGGSRTLLSLAEQGMAPKLFRFVDRAGRPLPSVLLCLAFGFLGFLIYASNSNTVFTWLLSISGLSAVFAWGSTCYAHIRFRTAWIRQGNSLKMLPWASPLGAWGSWIGLILNILVIMAAFYSSAWPIDEATMNGSDRVNTFFENMLSLPVVLLYFIGHKIWTRSRYVRIDEIDVQTGRRDPVSEEVLEQERAEWRALPMWKRCLSAIF</sequence>
<dbReference type="PANTHER" id="PTHR43341:SF1">
    <property type="entry name" value="GENERAL AMINO-ACID PERMEASE GAP1"/>
    <property type="match status" value="1"/>
</dbReference>
<accession>A0A1M8A268</accession>
<feature type="transmembrane region" description="Helical" evidence="8">
    <location>
        <begin position="317"/>
        <end position="338"/>
    </location>
</feature>
<organism evidence="10 11">
    <name type="scientific">Malassezia sympodialis (strain ATCC 42132)</name>
    <name type="common">Atopic eczema-associated yeast</name>
    <dbReference type="NCBI Taxonomy" id="1230383"/>
    <lineage>
        <taxon>Eukaryota</taxon>
        <taxon>Fungi</taxon>
        <taxon>Dikarya</taxon>
        <taxon>Basidiomycota</taxon>
        <taxon>Ustilaginomycotina</taxon>
        <taxon>Malasseziomycetes</taxon>
        <taxon>Malasseziales</taxon>
        <taxon>Malasseziaceae</taxon>
        <taxon>Malassezia</taxon>
    </lineage>
</organism>
<proteinExistence type="predicted"/>
<dbReference type="InterPro" id="IPR004840">
    <property type="entry name" value="Amino_acid_permease_CS"/>
</dbReference>
<keyword evidence="4" id="KW-0029">Amino-acid transport</keyword>
<evidence type="ECO:0000256" key="7">
    <source>
        <dbReference type="SAM" id="MobiDB-lite"/>
    </source>
</evidence>
<feature type="transmembrane region" description="Helical" evidence="8">
    <location>
        <begin position="174"/>
        <end position="195"/>
    </location>
</feature>
<dbReference type="GO" id="GO:0015171">
    <property type="term" value="F:amino acid transmembrane transporter activity"/>
    <property type="evidence" value="ECO:0007669"/>
    <property type="project" value="TreeGrafter"/>
</dbReference>
<comment type="subcellular location">
    <subcellularLocation>
        <location evidence="1">Membrane</location>
        <topology evidence="1">Multi-pass membrane protein</topology>
    </subcellularLocation>
</comment>
<evidence type="ECO:0000313" key="10">
    <source>
        <dbReference type="EMBL" id="SHO76499.1"/>
    </source>
</evidence>
<feature type="transmembrane region" description="Helical" evidence="8">
    <location>
        <begin position="228"/>
        <end position="251"/>
    </location>
</feature>
<dbReference type="AlphaFoldDB" id="A0A1M8A268"/>
<keyword evidence="3 8" id="KW-0812">Transmembrane</keyword>
<dbReference type="Proteomes" id="UP000186303">
    <property type="component" value="Chromosome 1"/>
</dbReference>
<feature type="transmembrane region" description="Helical" evidence="8">
    <location>
        <begin position="201"/>
        <end position="221"/>
    </location>
</feature>
<evidence type="ECO:0000256" key="5">
    <source>
        <dbReference type="ARBA" id="ARBA00022989"/>
    </source>
</evidence>
<dbReference type="PROSITE" id="PS00218">
    <property type="entry name" value="AMINO_ACID_PERMEASE_1"/>
    <property type="match status" value="1"/>
</dbReference>
<dbReference type="VEuPathDB" id="FungiDB:MSYG_0837"/>
<feature type="region of interest" description="Disordered" evidence="7">
    <location>
        <begin position="36"/>
        <end position="56"/>
    </location>
</feature>
<evidence type="ECO:0000313" key="11">
    <source>
        <dbReference type="Proteomes" id="UP000186303"/>
    </source>
</evidence>
<feature type="domain" description="Amino acid permease/ SLC12A" evidence="9">
    <location>
        <begin position="92"/>
        <end position="552"/>
    </location>
</feature>
<feature type="transmembrane region" description="Helical" evidence="8">
    <location>
        <begin position="486"/>
        <end position="508"/>
    </location>
</feature>
<dbReference type="STRING" id="1230383.A0A1M8A268"/>
<dbReference type="FunFam" id="1.20.1740.10:FF:000017">
    <property type="entry name" value="Amino acid permease"/>
    <property type="match status" value="1"/>
</dbReference>
<feature type="transmembrane region" description="Helical" evidence="8">
    <location>
        <begin position="93"/>
        <end position="111"/>
    </location>
</feature>
<dbReference type="Pfam" id="PF00324">
    <property type="entry name" value="AA_permease"/>
    <property type="match status" value="1"/>
</dbReference>
<evidence type="ECO:0000256" key="3">
    <source>
        <dbReference type="ARBA" id="ARBA00022692"/>
    </source>
</evidence>
<feature type="transmembrane region" description="Helical" evidence="8">
    <location>
        <begin position="271"/>
        <end position="296"/>
    </location>
</feature>
<dbReference type="GO" id="GO:0016020">
    <property type="term" value="C:membrane"/>
    <property type="evidence" value="ECO:0007669"/>
    <property type="project" value="UniProtKB-SubCell"/>
</dbReference>
<dbReference type="OMA" id="REERHGW"/>
<name>A0A1M8A268_MALS4</name>
<dbReference type="InterPro" id="IPR050524">
    <property type="entry name" value="APC_YAT"/>
</dbReference>
<feature type="transmembrane region" description="Helical" evidence="8">
    <location>
        <begin position="528"/>
        <end position="548"/>
    </location>
</feature>
<evidence type="ECO:0000256" key="4">
    <source>
        <dbReference type="ARBA" id="ARBA00022970"/>
    </source>
</evidence>
<dbReference type="EMBL" id="LT671821">
    <property type="protein sequence ID" value="SHO76499.1"/>
    <property type="molecule type" value="Genomic_DNA"/>
</dbReference>
<dbReference type="PIRSF" id="PIRSF006060">
    <property type="entry name" value="AA_transporter"/>
    <property type="match status" value="1"/>
</dbReference>
<keyword evidence="6 8" id="KW-0472">Membrane</keyword>
<feature type="transmembrane region" description="Helical" evidence="8">
    <location>
        <begin position="441"/>
        <end position="465"/>
    </location>
</feature>
<dbReference type="Gene3D" id="1.20.1740.10">
    <property type="entry name" value="Amino acid/polyamine transporter I"/>
    <property type="match status" value="1"/>
</dbReference>
<gene>
    <name evidence="10" type="ORF">MSYG_0837</name>
</gene>
<evidence type="ECO:0000259" key="9">
    <source>
        <dbReference type="Pfam" id="PF00324"/>
    </source>
</evidence>
<evidence type="ECO:0000256" key="2">
    <source>
        <dbReference type="ARBA" id="ARBA00022448"/>
    </source>
</evidence>
<dbReference type="InterPro" id="IPR004841">
    <property type="entry name" value="AA-permease/SLC12A_dom"/>
</dbReference>
<keyword evidence="2" id="KW-0813">Transport</keyword>
<feature type="transmembrane region" description="Helical" evidence="8">
    <location>
        <begin position="123"/>
        <end position="153"/>
    </location>
</feature>
<evidence type="ECO:0000256" key="8">
    <source>
        <dbReference type="SAM" id="Phobius"/>
    </source>
</evidence>
<evidence type="ECO:0000256" key="6">
    <source>
        <dbReference type="ARBA" id="ARBA00023136"/>
    </source>
</evidence>